<evidence type="ECO:0000256" key="2">
    <source>
        <dbReference type="ARBA" id="ARBA00008639"/>
    </source>
</evidence>
<comment type="cofactor">
    <cofactor evidence="1">
        <name>pyridoxal 5'-phosphate</name>
        <dbReference type="ChEBI" id="CHEBI:597326"/>
    </cofactor>
</comment>
<dbReference type="GO" id="GO:0019148">
    <property type="term" value="F:D-cysteine desulfhydrase activity"/>
    <property type="evidence" value="ECO:0007669"/>
    <property type="project" value="TreeGrafter"/>
</dbReference>
<gene>
    <name evidence="5" type="ORF">MNBD_GAMMA01-1841</name>
</gene>
<evidence type="ECO:0000313" key="5">
    <source>
        <dbReference type="EMBL" id="VAW39805.1"/>
    </source>
</evidence>
<evidence type="ECO:0000259" key="4">
    <source>
        <dbReference type="Pfam" id="PF00291"/>
    </source>
</evidence>
<reference evidence="5" key="1">
    <citation type="submission" date="2018-06" db="EMBL/GenBank/DDBJ databases">
        <authorList>
            <person name="Zhirakovskaya E."/>
        </authorList>
    </citation>
    <scope>NUCLEOTIDE SEQUENCE</scope>
</reference>
<dbReference type="AlphaFoldDB" id="A0A3B0V899"/>
<name>A0A3B0V899_9ZZZZ</name>
<dbReference type="InterPro" id="IPR036052">
    <property type="entry name" value="TrpB-like_PALP_sf"/>
</dbReference>
<evidence type="ECO:0000256" key="1">
    <source>
        <dbReference type="ARBA" id="ARBA00001933"/>
    </source>
</evidence>
<proteinExistence type="inferred from homology"/>
<feature type="non-terminal residue" evidence="5">
    <location>
        <position position="1"/>
    </location>
</feature>
<feature type="domain" description="Tryptophan synthase beta chain-like PALP" evidence="4">
    <location>
        <begin position="2"/>
        <end position="275"/>
    </location>
</feature>
<dbReference type="Gene3D" id="3.40.50.1100">
    <property type="match status" value="2"/>
</dbReference>
<dbReference type="PANTHER" id="PTHR43780">
    <property type="entry name" value="1-AMINOCYCLOPROPANE-1-CARBOXYLATE DEAMINASE-RELATED"/>
    <property type="match status" value="1"/>
</dbReference>
<sequence>SVKIWIKRDDLNHQIVQGNKLRKLKYNLEYAIKNSYTQLVTFGGAWSNHIVATAGAARLCDLQSTGFIRGDELQNYPKKWSNTLKQAAEYNMQLIFLNRQEYRQKEHSTLVAKFIDNLPQKPYLIPEGGSNRLALKGVAKIIIELSQQIQPPTHIVTACGTAATMAGLIDGVAKMKWQTKIIGISVLKGASFLRQNIHKLASSHQQVNWQLYSNYHFGGYAKVTENLIQFGKKFVNNTNVNLDKIYTAKSFYAVYDLISAGKITAGSNVVILHTGGLQGGLITDI</sequence>
<accession>A0A3B0V899</accession>
<dbReference type="InterPro" id="IPR027278">
    <property type="entry name" value="ACCD_DCysDesulf"/>
</dbReference>
<evidence type="ECO:0000256" key="3">
    <source>
        <dbReference type="ARBA" id="ARBA00022898"/>
    </source>
</evidence>
<keyword evidence="3" id="KW-0663">Pyridoxal phosphate</keyword>
<dbReference type="InterPro" id="IPR001926">
    <property type="entry name" value="TrpB-like_PALP"/>
</dbReference>
<dbReference type="SUPFAM" id="SSF53686">
    <property type="entry name" value="Tryptophan synthase beta subunit-like PLP-dependent enzymes"/>
    <property type="match status" value="1"/>
</dbReference>
<organism evidence="5">
    <name type="scientific">hydrothermal vent metagenome</name>
    <dbReference type="NCBI Taxonomy" id="652676"/>
    <lineage>
        <taxon>unclassified sequences</taxon>
        <taxon>metagenomes</taxon>
        <taxon>ecological metagenomes</taxon>
    </lineage>
</organism>
<dbReference type="PIRSF" id="PIRSF006278">
    <property type="entry name" value="ACCD_DCysDesulf"/>
    <property type="match status" value="1"/>
</dbReference>
<protein>
    <submittedName>
        <fullName evidence="5">Pyridoxal phosphate-dependent deaminase, putative</fullName>
    </submittedName>
</protein>
<comment type="similarity">
    <text evidence="2">Belongs to the ACC deaminase/D-cysteine desulfhydrase family.</text>
</comment>
<dbReference type="EMBL" id="UOEW01000245">
    <property type="protein sequence ID" value="VAW39805.1"/>
    <property type="molecule type" value="Genomic_DNA"/>
</dbReference>
<dbReference type="PANTHER" id="PTHR43780:SF2">
    <property type="entry name" value="1-AMINOCYCLOPROPANE-1-CARBOXYLATE DEAMINASE-RELATED"/>
    <property type="match status" value="1"/>
</dbReference>
<dbReference type="Pfam" id="PF00291">
    <property type="entry name" value="PALP"/>
    <property type="match status" value="1"/>
</dbReference>